<dbReference type="RefSeq" id="WP_043760218.1">
    <property type="nucleotide sequence ID" value="NZ_CP003811.1"/>
</dbReference>
<evidence type="ECO:0000313" key="4">
    <source>
        <dbReference type="Proteomes" id="UP000029492"/>
    </source>
</evidence>
<dbReference type="EMBL" id="CP003811">
    <property type="protein sequence ID" value="AIQ93591.1"/>
    <property type="molecule type" value="Genomic_DNA"/>
</dbReference>
<feature type="region of interest" description="Disordered" evidence="1">
    <location>
        <begin position="193"/>
        <end position="212"/>
    </location>
</feature>
<protein>
    <submittedName>
        <fullName evidence="3">Protein of unassigned function</fullName>
    </submittedName>
</protein>
<dbReference type="SUPFAM" id="SSF54593">
    <property type="entry name" value="Glyoxalase/Bleomycin resistance protein/Dihydroxybiphenyl dioxygenase"/>
    <property type="match status" value="1"/>
</dbReference>
<feature type="domain" description="Glyoxalase-like" evidence="2">
    <location>
        <begin position="4"/>
        <end position="182"/>
    </location>
</feature>
<dbReference type="STRING" id="693986.MOC_5836"/>
<dbReference type="Gene3D" id="3.10.180.10">
    <property type="entry name" value="2,3-Dihydroxybiphenyl 1,2-Dioxygenase, domain 1"/>
    <property type="match status" value="1"/>
</dbReference>
<dbReference type="Pfam" id="PF13468">
    <property type="entry name" value="Glyoxalase_3"/>
    <property type="match status" value="1"/>
</dbReference>
<sequence>MLTLDHLVVVAPDLAEGVAHVRDCLGLTMPEGGRHREMGTRNHLMRLGDATFLEVIAVDPEAPVPPRARWFGLGDAARVRADWDSGRRLRGFVARTDDLDGVLAAHGALLGAAATMTRGDLSWRFAVPPGGVWPADGAAPCVMDWGQRGNPAGRMPDLGAGLEALILTHPDPDAVTELHAALGLADPPRVVAGPGPRWTARITTPSGPRTLT</sequence>
<feature type="compositionally biased region" description="Polar residues" evidence="1">
    <location>
        <begin position="201"/>
        <end position="212"/>
    </location>
</feature>
<organism evidence="3 4">
    <name type="scientific">Methylobacterium oryzae CBMB20</name>
    <dbReference type="NCBI Taxonomy" id="693986"/>
    <lineage>
        <taxon>Bacteria</taxon>
        <taxon>Pseudomonadati</taxon>
        <taxon>Pseudomonadota</taxon>
        <taxon>Alphaproteobacteria</taxon>
        <taxon>Hyphomicrobiales</taxon>
        <taxon>Methylobacteriaceae</taxon>
        <taxon>Methylobacterium</taxon>
    </lineage>
</organism>
<name>A0A089P031_9HYPH</name>
<proteinExistence type="predicted"/>
<reference evidence="3 4" key="1">
    <citation type="journal article" date="2014" name="PLoS ONE">
        <title>Genome Information of Methylobacterium oryzae, a Plant-Probiotic Methylotroph in the Phyllosphere.</title>
        <authorList>
            <person name="Kwak M.J."/>
            <person name="Jeong H."/>
            <person name="Madhaiyan M."/>
            <person name="Lee Y."/>
            <person name="Sa T.M."/>
            <person name="Oh T.K."/>
            <person name="Kim J.F."/>
        </authorList>
    </citation>
    <scope>NUCLEOTIDE SEQUENCE [LARGE SCALE GENOMIC DNA]</scope>
    <source>
        <strain evidence="3 4">CBMB20</strain>
    </source>
</reference>
<keyword evidence="4" id="KW-1185">Reference proteome</keyword>
<dbReference type="InterPro" id="IPR025870">
    <property type="entry name" value="Glyoxalase-like_dom"/>
</dbReference>
<dbReference type="eggNOG" id="COG0346">
    <property type="taxonomic scope" value="Bacteria"/>
</dbReference>
<accession>A0A089P031</accession>
<evidence type="ECO:0000259" key="2">
    <source>
        <dbReference type="Pfam" id="PF13468"/>
    </source>
</evidence>
<dbReference type="Proteomes" id="UP000029492">
    <property type="component" value="Chromosome"/>
</dbReference>
<evidence type="ECO:0000256" key="1">
    <source>
        <dbReference type="SAM" id="MobiDB-lite"/>
    </source>
</evidence>
<gene>
    <name evidence="3" type="ORF">MOC_5836</name>
</gene>
<evidence type="ECO:0000313" key="3">
    <source>
        <dbReference type="EMBL" id="AIQ93591.1"/>
    </source>
</evidence>
<dbReference type="InterPro" id="IPR029068">
    <property type="entry name" value="Glyas_Bleomycin-R_OHBP_Dase"/>
</dbReference>
<dbReference type="KEGG" id="mor:MOC_5836"/>
<dbReference type="HOGENOM" id="CLU_083550_0_0_5"/>
<dbReference type="AlphaFoldDB" id="A0A089P031"/>